<evidence type="ECO:0000256" key="1">
    <source>
        <dbReference type="PROSITE-ProRule" id="PRU00047"/>
    </source>
</evidence>
<keyword evidence="1" id="KW-0863">Zinc-finger</keyword>
<dbReference type="Proteomes" id="UP000886885">
    <property type="component" value="Chromosome 19A"/>
</dbReference>
<evidence type="ECO:0000256" key="2">
    <source>
        <dbReference type="SAM" id="MobiDB-lite"/>
    </source>
</evidence>
<dbReference type="AlphaFoldDB" id="A0A8X7XW48"/>
<dbReference type="InterPro" id="IPR054722">
    <property type="entry name" value="PolX-like_BBD"/>
</dbReference>
<dbReference type="PANTHER" id="PTHR47481">
    <property type="match status" value="1"/>
</dbReference>
<evidence type="ECO:0000259" key="3">
    <source>
        <dbReference type="PROSITE" id="PS50158"/>
    </source>
</evidence>
<organism evidence="4 5">
    <name type="scientific">Populus tomentosa</name>
    <name type="common">Chinese white poplar</name>
    <dbReference type="NCBI Taxonomy" id="118781"/>
    <lineage>
        <taxon>Eukaryota</taxon>
        <taxon>Viridiplantae</taxon>
        <taxon>Streptophyta</taxon>
        <taxon>Embryophyta</taxon>
        <taxon>Tracheophyta</taxon>
        <taxon>Spermatophyta</taxon>
        <taxon>Magnoliopsida</taxon>
        <taxon>eudicotyledons</taxon>
        <taxon>Gunneridae</taxon>
        <taxon>Pentapetalae</taxon>
        <taxon>rosids</taxon>
        <taxon>fabids</taxon>
        <taxon>Malpighiales</taxon>
        <taxon>Salicaceae</taxon>
        <taxon>Saliceae</taxon>
        <taxon>Populus</taxon>
    </lineage>
</organism>
<proteinExistence type="predicted"/>
<dbReference type="GO" id="GO:0003676">
    <property type="term" value="F:nucleic acid binding"/>
    <property type="evidence" value="ECO:0007669"/>
    <property type="project" value="InterPro"/>
</dbReference>
<keyword evidence="1" id="KW-0862">Zinc</keyword>
<dbReference type="GO" id="GO:0008270">
    <property type="term" value="F:zinc ion binding"/>
    <property type="evidence" value="ECO:0007669"/>
    <property type="project" value="UniProtKB-KW"/>
</dbReference>
<feature type="region of interest" description="Disordered" evidence="2">
    <location>
        <begin position="221"/>
        <end position="267"/>
    </location>
</feature>
<keyword evidence="5" id="KW-1185">Reference proteome</keyword>
<dbReference type="OrthoDB" id="851583at2759"/>
<keyword evidence="1" id="KW-0479">Metal-binding</keyword>
<evidence type="ECO:0000313" key="4">
    <source>
        <dbReference type="EMBL" id="KAG6738327.1"/>
    </source>
</evidence>
<dbReference type="PROSITE" id="PS50158">
    <property type="entry name" value="ZF_CCHC"/>
    <property type="match status" value="1"/>
</dbReference>
<feature type="domain" description="CCHC-type" evidence="3">
    <location>
        <begin position="285"/>
        <end position="300"/>
    </location>
</feature>
<dbReference type="Pfam" id="PF14223">
    <property type="entry name" value="Retrotran_gag_2"/>
    <property type="match status" value="1"/>
</dbReference>
<dbReference type="EMBL" id="JAAWWB010000037">
    <property type="protein sequence ID" value="KAG6738327.1"/>
    <property type="molecule type" value="Genomic_DNA"/>
</dbReference>
<dbReference type="InterPro" id="IPR001878">
    <property type="entry name" value="Znf_CCHC"/>
</dbReference>
<name>A0A8X7XW48_POPTO</name>
<protein>
    <recommendedName>
        <fullName evidence="3">CCHC-type domain-containing protein</fullName>
    </recommendedName>
</protein>
<accession>A0A8X7XW48</accession>
<reference evidence="4" key="1">
    <citation type="journal article" date="2020" name="bioRxiv">
        <title>Hybrid origin of Populus tomentosa Carr. identified through genome sequencing and phylogenomic analysis.</title>
        <authorList>
            <person name="An X."/>
            <person name="Gao K."/>
            <person name="Chen Z."/>
            <person name="Li J."/>
            <person name="Yang X."/>
            <person name="Yang X."/>
            <person name="Zhou J."/>
            <person name="Guo T."/>
            <person name="Zhao T."/>
            <person name="Huang S."/>
            <person name="Miao D."/>
            <person name="Khan W.U."/>
            <person name="Rao P."/>
            <person name="Ye M."/>
            <person name="Lei B."/>
            <person name="Liao W."/>
            <person name="Wang J."/>
            <person name="Ji L."/>
            <person name="Li Y."/>
            <person name="Guo B."/>
            <person name="Mustafa N.S."/>
            <person name="Li S."/>
            <person name="Yun Q."/>
            <person name="Keller S.R."/>
            <person name="Mao J."/>
            <person name="Zhang R."/>
            <person name="Strauss S.H."/>
        </authorList>
    </citation>
    <scope>NUCLEOTIDE SEQUENCE</scope>
    <source>
        <strain evidence="4">GM15</strain>
        <tissue evidence="4">Leaf</tissue>
    </source>
</reference>
<dbReference type="Pfam" id="PF22936">
    <property type="entry name" value="Pol_BBD"/>
    <property type="match status" value="1"/>
</dbReference>
<sequence>MSTSIPSNTENHLITIYTAAQAPLKLTFSNYASWKIQFETLFIGYDLLGCIDGSKPCPSKTLVTNDITIPNPAYSLWVRQDQLLLNAIVGSLSPPLISFVARTTSSRDAWHVLATTYAKPSHGRIHQVKNQLKNLTKGSMSITDFVYFMKARSDELVVLGAPMDANDLTEQILDGLGEDYTELVRAVQAHEAAISFDELHEKLLLFEASLQTRSQSSHLGPITANSFTKNSSNNNWRPSRTNWRPSSSPIGNNLRSSSTANFRPTMFPNQVRNNRLSARPYLGHCQMCGTQGHITKRCPSFQLVPVHGSNSAISSNGMSSPWNPQANFSSSSPSTAASWLLDSGASHHVTADLNNLSLHTPYTGHDDVMLGDGTKLSISHTGSVSLPTSKSSFHLQDVLTYKRGTFFCKAALRMVFMNGQLQPLLLLPF</sequence>
<gene>
    <name evidence="4" type="ORF">POTOM_057939</name>
</gene>
<evidence type="ECO:0000313" key="5">
    <source>
        <dbReference type="Proteomes" id="UP000886885"/>
    </source>
</evidence>
<dbReference type="PANTHER" id="PTHR47481:SF22">
    <property type="entry name" value="RETROTRANSPOSON GAG DOMAIN-CONTAINING PROTEIN"/>
    <property type="match status" value="1"/>
</dbReference>
<comment type="caution">
    <text evidence="4">The sequence shown here is derived from an EMBL/GenBank/DDBJ whole genome shotgun (WGS) entry which is preliminary data.</text>
</comment>